<organism evidence="3 4">
    <name type="scientific">Ceriporiopsis subvermispora (strain B)</name>
    <name type="common">White-rot fungus</name>
    <name type="synonym">Gelatoporia subvermispora</name>
    <dbReference type="NCBI Taxonomy" id="914234"/>
    <lineage>
        <taxon>Eukaryota</taxon>
        <taxon>Fungi</taxon>
        <taxon>Dikarya</taxon>
        <taxon>Basidiomycota</taxon>
        <taxon>Agaricomycotina</taxon>
        <taxon>Agaricomycetes</taxon>
        <taxon>Polyporales</taxon>
        <taxon>Gelatoporiaceae</taxon>
        <taxon>Gelatoporia</taxon>
    </lineage>
</organism>
<reference evidence="3 4" key="1">
    <citation type="journal article" date="2012" name="Proc. Natl. Acad. Sci. U.S.A.">
        <title>Comparative genomics of Ceriporiopsis subvermispora and Phanerochaete chrysosporium provide insight into selective ligninolysis.</title>
        <authorList>
            <person name="Fernandez-Fueyo E."/>
            <person name="Ruiz-Duenas F.J."/>
            <person name="Ferreira P."/>
            <person name="Floudas D."/>
            <person name="Hibbett D.S."/>
            <person name="Canessa P."/>
            <person name="Larrondo L.F."/>
            <person name="James T.Y."/>
            <person name="Seelenfreund D."/>
            <person name="Lobos S."/>
            <person name="Polanco R."/>
            <person name="Tello M."/>
            <person name="Honda Y."/>
            <person name="Watanabe T."/>
            <person name="Watanabe T."/>
            <person name="Ryu J.S."/>
            <person name="Kubicek C.P."/>
            <person name="Schmoll M."/>
            <person name="Gaskell J."/>
            <person name="Hammel K.E."/>
            <person name="St John F.J."/>
            <person name="Vanden Wymelenberg A."/>
            <person name="Sabat G."/>
            <person name="Splinter BonDurant S."/>
            <person name="Syed K."/>
            <person name="Yadav J.S."/>
            <person name="Doddapaneni H."/>
            <person name="Subramanian V."/>
            <person name="Lavin J.L."/>
            <person name="Oguiza J.A."/>
            <person name="Perez G."/>
            <person name="Pisabarro A.G."/>
            <person name="Ramirez L."/>
            <person name="Santoyo F."/>
            <person name="Master E."/>
            <person name="Coutinho P.M."/>
            <person name="Henrissat B."/>
            <person name="Lombard V."/>
            <person name="Magnuson J.K."/>
            <person name="Kuees U."/>
            <person name="Hori C."/>
            <person name="Igarashi K."/>
            <person name="Samejima M."/>
            <person name="Held B.W."/>
            <person name="Barry K.W."/>
            <person name="LaButti K.M."/>
            <person name="Lapidus A."/>
            <person name="Lindquist E.A."/>
            <person name="Lucas S.M."/>
            <person name="Riley R."/>
            <person name="Salamov A.A."/>
            <person name="Hoffmeister D."/>
            <person name="Schwenk D."/>
            <person name="Hadar Y."/>
            <person name="Yarden O."/>
            <person name="de Vries R.P."/>
            <person name="Wiebenga A."/>
            <person name="Stenlid J."/>
            <person name="Eastwood D."/>
            <person name="Grigoriev I.V."/>
            <person name="Berka R.M."/>
            <person name="Blanchette R.A."/>
            <person name="Kersten P."/>
            <person name="Martinez A.T."/>
            <person name="Vicuna R."/>
            <person name="Cullen D."/>
        </authorList>
    </citation>
    <scope>NUCLEOTIDE SEQUENCE [LARGE SCALE GENOMIC DNA]</scope>
    <source>
        <strain evidence="3 4">B</strain>
    </source>
</reference>
<dbReference type="Proteomes" id="UP000016930">
    <property type="component" value="Unassembled WGS sequence"/>
</dbReference>
<feature type="region of interest" description="Disordered" evidence="1">
    <location>
        <begin position="111"/>
        <end position="135"/>
    </location>
</feature>
<gene>
    <name evidence="3" type="ORF">CERSUDRAFT_98554</name>
</gene>
<dbReference type="InterPro" id="IPR009027">
    <property type="entry name" value="Ribosomal_bL9/RNase_H1_N"/>
</dbReference>
<feature type="compositionally biased region" description="Low complexity" evidence="1">
    <location>
        <begin position="181"/>
        <end position="196"/>
    </location>
</feature>
<proteinExistence type="predicted"/>
<feature type="domain" description="Ribonuclease H1 N-terminal" evidence="2">
    <location>
        <begin position="313"/>
        <end position="355"/>
    </location>
</feature>
<dbReference type="Pfam" id="PF01693">
    <property type="entry name" value="Cauli_VI"/>
    <property type="match status" value="1"/>
</dbReference>
<dbReference type="InterPro" id="IPR037056">
    <property type="entry name" value="RNase_H1_N_sf"/>
</dbReference>
<evidence type="ECO:0000313" key="3">
    <source>
        <dbReference type="EMBL" id="EMD33451.1"/>
    </source>
</evidence>
<dbReference type="Gene3D" id="3.40.970.10">
    <property type="entry name" value="Ribonuclease H1, N-terminal domain"/>
    <property type="match status" value="1"/>
</dbReference>
<dbReference type="OrthoDB" id="3254429at2759"/>
<dbReference type="InterPro" id="IPR011320">
    <property type="entry name" value="RNase_H1_N"/>
</dbReference>
<feature type="region of interest" description="Disordered" evidence="1">
    <location>
        <begin position="167"/>
        <end position="242"/>
    </location>
</feature>
<name>M2R3H2_CERS8</name>
<evidence type="ECO:0000259" key="2">
    <source>
        <dbReference type="Pfam" id="PF01693"/>
    </source>
</evidence>
<evidence type="ECO:0000256" key="1">
    <source>
        <dbReference type="SAM" id="MobiDB-lite"/>
    </source>
</evidence>
<accession>M2R3H2</accession>
<dbReference type="HOGENOM" id="CLU_578696_0_0_1"/>
<keyword evidence="4" id="KW-1185">Reference proteome</keyword>
<sequence>MVTAAHEADDNDAGEDAALVNLMLELGLHVSQNESCTAHVSVSSTYTHSAPTMSSRAGESAHRVRSFGPRRMAEQLRRADEAEPITLCGNCGGPTRCPNCGGSVPLPPTRPATPCDEGPPNTPTDTQPVPSAERPPLVYTRGAESAPQFRDGVRHGEVLRERPITPPIAAAMPPSMPPRPSGLTRLRPPTPMLRMPQSPRNKYMKLTSPASEVRAVNQPSPPASPSSKGKQAWRADSSSGSQQFRYVVESGTRTGLMEHWVDTAYATQGIPDSSQHALSTRNQAGLAGQCAGPAAEVPAKSGRARGGSRKHCKVYAVTIGSRPGVFTSWNECAASIVGFSGAAWKGYPELQLARAVFERAQARGAVYDVPLERIREVLVERAVHDFGSRVHPFSTGSVPVGDAHCIVVFRGLDVGVFADWLDCAELVLCVPCAVFNGFVSMEDGLAAFERAKQLGFIRVFESRSLDTLPPIS</sequence>
<dbReference type="AlphaFoldDB" id="M2R3H2"/>
<dbReference type="STRING" id="914234.M2R3H2"/>
<protein>
    <recommendedName>
        <fullName evidence="2">Ribonuclease H1 N-terminal domain-containing protein</fullName>
    </recommendedName>
</protein>
<evidence type="ECO:0000313" key="4">
    <source>
        <dbReference type="Proteomes" id="UP000016930"/>
    </source>
</evidence>
<dbReference type="SUPFAM" id="SSF55658">
    <property type="entry name" value="L9 N-domain-like"/>
    <property type="match status" value="1"/>
</dbReference>
<dbReference type="EMBL" id="KB445806">
    <property type="protein sequence ID" value="EMD33451.1"/>
    <property type="molecule type" value="Genomic_DNA"/>
</dbReference>